<dbReference type="AlphaFoldDB" id="A0A154PSR0"/>
<evidence type="ECO:0000313" key="1">
    <source>
        <dbReference type="EMBL" id="KZC14941.1"/>
    </source>
</evidence>
<sequence length="130" mass="15031">MTLRKPITTFSWLLRSYKRRRFKHEWITFVFICLVARCSARNNPPRFLIDGQTEIVLRLKEGSDTPVGSLIYRLRGIDPDGDSLTFGVRDQPGSDVIRVENFSPNEANIYLNKLLDREVIYPCDARSVPT</sequence>
<name>A0A154PSR0_DUFNO</name>
<dbReference type="SUPFAM" id="SSF49313">
    <property type="entry name" value="Cadherin-like"/>
    <property type="match status" value="1"/>
</dbReference>
<organism evidence="1 2">
    <name type="scientific">Dufourea novaeangliae</name>
    <name type="common">Sweat bee</name>
    <dbReference type="NCBI Taxonomy" id="178035"/>
    <lineage>
        <taxon>Eukaryota</taxon>
        <taxon>Metazoa</taxon>
        <taxon>Ecdysozoa</taxon>
        <taxon>Arthropoda</taxon>
        <taxon>Hexapoda</taxon>
        <taxon>Insecta</taxon>
        <taxon>Pterygota</taxon>
        <taxon>Neoptera</taxon>
        <taxon>Endopterygota</taxon>
        <taxon>Hymenoptera</taxon>
        <taxon>Apocrita</taxon>
        <taxon>Aculeata</taxon>
        <taxon>Apoidea</taxon>
        <taxon>Anthophila</taxon>
        <taxon>Halictidae</taxon>
        <taxon>Rophitinae</taxon>
        <taxon>Dufourea</taxon>
    </lineage>
</organism>
<dbReference type="Proteomes" id="UP000076502">
    <property type="component" value="Unassembled WGS sequence"/>
</dbReference>
<dbReference type="Gene3D" id="2.60.40.60">
    <property type="entry name" value="Cadherins"/>
    <property type="match status" value="1"/>
</dbReference>
<evidence type="ECO:0000313" key="2">
    <source>
        <dbReference type="Proteomes" id="UP000076502"/>
    </source>
</evidence>
<dbReference type="InterPro" id="IPR015919">
    <property type="entry name" value="Cadherin-like_sf"/>
</dbReference>
<proteinExistence type="predicted"/>
<gene>
    <name evidence="1" type="ORF">WN55_07981</name>
</gene>
<keyword evidence="2" id="KW-1185">Reference proteome</keyword>
<dbReference type="OrthoDB" id="6510378at2759"/>
<reference evidence="1 2" key="1">
    <citation type="submission" date="2015-07" db="EMBL/GenBank/DDBJ databases">
        <title>The genome of Dufourea novaeangliae.</title>
        <authorList>
            <person name="Pan H."/>
            <person name="Kapheim K."/>
        </authorList>
    </citation>
    <scope>NUCLEOTIDE SEQUENCE [LARGE SCALE GENOMIC DNA]</scope>
    <source>
        <strain evidence="1">0120121106</strain>
        <tissue evidence="1">Whole body</tissue>
    </source>
</reference>
<dbReference type="GO" id="GO:0016020">
    <property type="term" value="C:membrane"/>
    <property type="evidence" value="ECO:0007669"/>
    <property type="project" value="InterPro"/>
</dbReference>
<dbReference type="STRING" id="178035.A0A154PSR0"/>
<dbReference type="EMBL" id="KQ435170">
    <property type="protein sequence ID" value="KZC14941.1"/>
    <property type="molecule type" value="Genomic_DNA"/>
</dbReference>
<dbReference type="GO" id="GO:0005509">
    <property type="term" value="F:calcium ion binding"/>
    <property type="evidence" value="ECO:0007669"/>
    <property type="project" value="InterPro"/>
</dbReference>
<dbReference type="CDD" id="cd11304">
    <property type="entry name" value="Cadherin_repeat"/>
    <property type="match status" value="1"/>
</dbReference>
<protein>
    <submittedName>
        <fullName evidence="1">Cadherin-related family member 1</fullName>
    </submittedName>
</protein>
<accession>A0A154PSR0</accession>